<name>A0A7J7NLU5_9MAGN</name>
<proteinExistence type="predicted"/>
<dbReference type="Proteomes" id="UP000541444">
    <property type="component" value="Unassembled WGS sequence"/>
</dbReference>
<dbReference type="InterPro" id="IPR009646">
    <property type="entry name" value="Root_cap"/>
</dbReference>
<organism evidence="1 2">
    <name type="scientific">Kingdonia uniflora</name>
    <dbReference type="NCBI Taxonomy" id="39325"/>
    <lineage>
        <taxon>Eukaryota</taxon>
        <taxon>Viridiplantae</taxon>
        <taxon>Streptophyta</taxon>
        <taxon>Embryophyta</taxon>
        <taxon>Tracheophyta</taxon>
        <taxon>Spermatophyta</taxon>
        <taxon>Magnoliopsida</taxon>
        <taxon>Ranunculales</taxon>
        <taxon>Circaeasteraceae</taxon>
        <taxon>Kingdonia</taxon>
    </lineage>
</organism>
<dbReference type="PANTHER" id="PTHR31656">
    <property type="entry name" value="ROOT CAP DOMAIN-CONTAINING PROTEIN"/>
    <property type="match status" value="1"/>
</dbReference>
<sequence length="186" mass="21194">MFDSHTLVNPANKVSHWDNKVDAFIVQWDDMSVTVPTDGEAEWRTSNAERVVERNGKRNSVRVTVAGIMEVDVKVTPIGTEENRVHNYRLPSDDSFAHLETQFRFTSLTDTVEGVLGKTYQPDYVSPAKIDVPMPMMGGEDKYRTPSLLSPLCKVFKFRWWIPFCNCCHSNGSLELIPRACAIFMY</sequence>
<dbReference type="Pfam" id="PF06830">
    <property type="entry name" value="Root_cap"/>
    <property type="match status" value="1"/>
</dbReference>
<dbReference type="EMBL" id="JACGCM010000715">
    <property type="protein sequence ID" value="KAF6167918.1"/>
    <property type="molecule type" value="Genomic_DNA"/>
</dbReference>
<evidence type="ECO:0000313" key="1">
    <source>
        <dbReference type="EMBL" id="KAF6167918.1"/>
    </source>
</evidence>
<keyword evidence="2" id="KW-1185">Reference proteome</keyword>
<protein>
    <submittedName>
        <fullName evidence="1">Uncharacterized protein</fullName>
    </submittedName>
</protein>
<comment type="caution">
    <text evidence="1">The sequence shown here is derived from an EMBL/GenBank/DDBJ whole genome shotgun (WGS) entry which is preliminary data.</text>
</comment>
<dbReference type="OrthoDB" id="585770at2759"/>
<evidence type="ECO:0000313" key="2">
    <source>
        <dbReference type="Proteomes" id="UP000541444"/>
    </source>
</evidence>
<reference evidence="1 2" key="1">
    <citation type="journal article" date="2020" name="IScience">
        <title>Genome Sequencing of the Endangered Kingdonia uniflora (Circaeasteraceae, Ranunculales) Reveals Potential Mechanisms of Evolutionary Specialization.</title>
        <authorList>
            <person name="Sun Y."/>
            <person name="Deng T."/>
            <person name="Zhang A."/>
            <person name="Moore M.J."/>
            <person name="Landis J.B."/>
            <person name="Lin N."/>
            <person name="Zhang H."/>
            <person name="Zhang X."/>
            <person name="Huang J."/>
            <person name="Zhang X."/>
            <person name="Sun H."/>
            <person name="Wang H."/>
        </authorList>
    </citation>
    <scope>NUCLEOTIDE SEQUENCE [LARGE SCALE GENOMIC DNA]</scope>
    <source>
        <strain evidence="1">TB1705</strain>
        <tissue evidence="1">Leaf</tissue>
    </source>
</reference>
<accession>A0A7J7NLU5</accession>
<gene>
    <name evidence="1" type="ORF">GIB67_027696</name>
</gene>
<dbReference type="AlphaFoldDB" id="A0A7J7NLU5"/>